<dbReference type="Gene3D" id="3.30.2010.10">
    <property type="entry name" value="Metalloproteases ('zincins'), catalytic domain"/>
    <property type="match status" value="1"/>
</dbReference>
<dbReference type="EMBL" id="JAJEPU010000019">
    <property type="protein sequence ID" value="MCC2164802.1"/>
    <property type="molecule type" value="Genomic_DNA"/>
</dbReference>
<gene>
    <name evidence="3" type="ORF">LKD32_07895</name>
</gene>
<evidence type="ECO:0000259" key="2">
    <source>
        <dbReference type="Pfam" id="PF01863"/>
    </source>
</evidence>
<dbReference type="RefSeq" id="WP_177978633.1">
    <property type="nucleotide sequence ID" value="NZ_JAJEPU010000019.1"/>
</dbReference>
<evidence type="ECO:0000313" key="3">
    <source>
        <dbReference type="EMBL" id="MCC2164802.1"/>
    </source>
</evidence>
<dbReference type="AlphaFoldDB" id="A0AAE3ASY3"/>
<feature type="coiled-coil region" evidence="1">
    <location>
        <begin position="38"/>
        <end position="76"/>
    </location>
</feature>
<sequence length="194" mass="23055">MKKQTEKTWGGYDLIRTSRKTIAIQITLDGDVTVRAPRDCEKAEIDDLIRDRREWIEEKRAEFLAQKRECEKKQEQFPKITPESEREFRRLAKEKIPKRVALFAEQVGVDYGKITIKDTKSRWGSCSYQGNLNFCWRLILAPEEVLDYIVVHELCHRLEMNHSARFWAEVKRVLPEYEKGKEWLKENGLALLER</sequence>
<keyword evidence="4" id="KW-1185">Reference proteome</keyword>
<dbReference type="PANTHER" id="PTHR30399:SF1">
    <property type="entry name" value="UTP PYROPHOSPHATASE"/>
    <property type="match status" value="1"/>
</dbReference>
<evidence type="ECO:0000256" key="1">
    <source>
        <dbReference type="SAM" id="Coils"/>
    </source>
</evidence>
<proteinExistence type="predicted"/>
<feature type="domain" description="YgjP-like metallopeptidase" evidence="2">
    <location>
        <begin position="81"/>
        <end position="187"/>
    </location>
</feature>
<protein>
    <submittedName>
        <fullName evidence="3">M48 family metallopeptidase</fullName>
    </submittedName>
</protein>
<comment type="caution">
    <text evidence="3">The sequence shown here is derived from an EMBL/GenBank/DDBJ whole genome shotgun (WGS) entry which is preliminary data.</text>
</comment>
<organism evidence="3 4">
    <name type="scientific">Brotaphodocola catenula</name>
    <dbReference type="NCBI Taxonomy" id="2885361"/>
    <lineage>
        <taxon>Bacteria</taxon>
        <taxon>Bacillati</taxon>
        <taxon>Bacillota</taxon>
        <taxon>Clostridia</taxon>
        <taxon>Lachnospirales</taxon>
        <taxon>Lachnospiraceae</taxon>
        <taxon>Brotaphodocola</taxon>
    </lineage>
</organism>
<dbReference type="InterPro" id="IPR002725">
    <property type="entry name" value="YgjP-like_metallopeptidase"/>
</dbReference>
<dbReference type="CDD" id="cd07344">
    <property type="entry name" value="M48_yhfN_like"/>
    <property type="match status" value="1"/>
</dbReference>
<dbReference type="PANTHER" id="PTHR30399">
    <property type="entry name" value="UNCHARACTERIZED PROTEIN YGJP"/>
    <property type="match status" value="1"/>
</dbReference>
<keyword evidence="1" id="KW-0175">Coiled coil</keyword>
<accession>A0AAE3ASY3</accession>
<dbReference type="Pfam" id="PF01863">
    <property type="entry name" value="YgjP-like"/>
    <property type="match status" value="2"/>
</dbReference>
<dbReference type="InterPro" id="IPR053136">
    <property type="entry name" value="UTP_pyrophosphatase-like"/>
</dbReference>
<name>A0AAE3ASY3_9FIRM</name>
<evidence type="ECO:0000313" key="4">
    <source>
        <dbReference type="Proteomes" id="UP001198962"/>
    </source>
</evidence>
<reference evidence="3" key="1">
    <citation type="submission" date="2021-10" db="EMBL/GenBank/DDBJ databases">
        <title>Anaerobic single-cell dispensing facilitates the cultivation of human gut bacteria.</title>
        <authorList>
            <person name="Afrizal A."/>
        </authorList>
    </citation>
    <scope>NUCLEOTIDE SEQUENCE</scope>
    <source>
        <strain evidence="3">CLA-AA-H274</strain>
    </source>
</reference>
<dbReference type="Proteomes" id="UP001198962">
    <property type="component" value="Unassembled WGS sequence"/>
</dbReference>
<feature type="domain" description="YgjP-like metallopeptidase" evidence="2">
    <location>
        <begin position="20"/>
        <end position="73"/>
    </location>
</feature>